<organism evidence="1 2">
    <name type="scientific">Blattamonas nauphoetae</name>
    <dbReference type="NCBI Taxonomy" id="2049346"/>
    <lineage>
        <taxon>Eukaryota</taxon>
        <taxon>Metamonada</taxon>
        <taxon>Preaxostyla</taxon>
        <taxon>Oxymonadida</taxon>
        <taxon>Blattamonas</taxon>
    </lineage>
</organism>
<keyword evidence="2" id="KW-1185">Reference proteome</keyword>
<accession>A0ABQ9XVL3</accession>
<comment type="caution">
    <text evidence="1">The sequence shown here is derived from an EMBL/GenBank/DDBJ whole genome shotgun (WGS) entry which is preliminary data.</text>
</comment>
<name>A0ABQ9XVL3_9EUKA</name>
<dbReference type="EMBL" id="JARBJD010000066">
    <property type="protein sequence ID" value="KAK2955521.1"/>
    <property type="molecule type" value="Genomic_DNA"/>
</dbReference>
<dbReference type="Proteomes" id="UP001281761">
    <property type="component" value="Unassembled WGS sequence"/>
</dbReference>
<evidence type="ECO:0000313" key="1">
    <source>
        <dbReference type="EMBL" id="KAK2955521.1"/>
    </source>
</evidence>
<reference evidence="1 2" key="1">
    <citation type="journal article" date="2022" name="bioRxiv">
        <title>Genomics of Preaxostyla Flagellates Illuminates Evolutionary Transitions and the Path Towards Mitochondrial Loss.</title>
        <authorList>
            <person name="Novak L.V.F."/>
            <person name="Treitli S.C."/>
            <person name="Pyrih J."/>
            <person name="Halakuc P."/>
            <person name="Pipaliya S.V."/>
            <person name="Vacek V."/>
            <person name="Brzon O."/>
            <person name="Soukal P."/>
            <person name="Eme L."/>
            <person name="Dacks J.B."/>
            <person name="Karnkowska A."/>
            <person name="Elias M."/>
            <person name="Hampl V."/>
        </authorList>
    </citation>
    <scope>NUCLEOTIDE SEQUENCE [LARGE SCALE GENOMIC DNA]</scope>
    <source>
        <strain evidence="1">NAU3</strain>
        <tissue evidence="1">Gut</tissue>
    </source>
</reference>
<proteinExistence type="predicted"/>
<sequence>MLPQKSQKTPEDPIVIDSDNDVGSILLDVDPVDTLQTLVRDIFSDSQDLSIKSFKKLRQLLSENETLIDILVTYEDIKNLSTLLTESQAQTSIVFFSFYGNCNTLIKSGLCLAILEKATPSSITKQSALFYLHIWKILESFTEYATLSLDPAINILLPSIVTNTISILLTIPQSSVKTRGASPLTKPQRSDLYRSFINFTMHETISCMVYGIKTDLFQVIESKYDDLVVINEEISPTKMPELQELIGSTFECVTLPVCIF</sequence>
<protein>
    <submittedName>
        <fullName evidence="1">Uncharacterized protein</fullName>
    </submittedName>
</protein>
<gene>
    <name evidence="1" type="ORF">BLNAU_9568</name>
</gene>
<evidence type="ECO:0000313" key="2">
    <source>
        <dbReference type="Proteomes" id="UP001281761"/>
    </source>
</evidence>